<keyword evidence="7" id="KW-0626">Porin</keyword>
<dbReference type="STRING" id="456900.A0A151IQ91"/>
<dbReference type="CDD" id="cd14978">
    <property type="entry name" value="7tmA_FMRFamide_R-like"/>
    <property type="match status" value="1"/>
</dbReference>
<keyword evidence="3" id="KW-1134">Transmembrane beta strand</keyword>
<keyword evidence="4 9" id="KW-0812">Transmembrane</keyword>
<feature type="transmembrane region" description="Helical" evidence="9">
    <location>
        <begin position="289"/>
        <end position="310"/>
    </location>
</feature>
<protein>
    <submittedName>
        <fullName evidence="11">Voltage-dependent anion-selective channel protein 2</fullName>
    </submittedName>
</protein>
<accession>A0A151IQ91</accession>
<dbReference type="GO" id="GO:0008308">
    <property type="term" value="F:voltage-gated monoatomic anion channel activity"/>
    <property type="evidence" value="ECO:0007669"/>
    <property type="project" value="InterPro"/>
</dbReference>
<comment type="subcellular location">
    <subcellularLocation>
        <location evidence="1">Mitochondrion outer membrane</location>
    </subcellularLocation>
</comment>
<keyword evidence="8 9" id="KW-0472">Membrane</keyword>
<feature type="transmembrane region" description="Helical" evidence="9">
    <location>
        <begin position="382"/>
        <end position="399"/>
    </location>
</feature>
<keyword evidence="12" id="KW-1185">Reference proteome</keyword>
<evidence type="ECO:0000256" key="6">
    <source>
        <dbReference type="ARBA" id="ARBA00022989"/>
    </source>
</evidence>
<dbReference type="Proteomes" id="UP000078542">
    <property type="component" value="Unassembled WGS sequence"/>
</dbReference>
<keyword evidence="5" id="KW-1000">Mitochondrion outer membrane</keyword>
<proteinExistence type="inferred from homology"/>
<reference evidence="11 12" key="1">
    <citation type="submission" date="2016-03" db="EMBL/GenBank/DDBJ databases">
        <title>Cyphomyrmex costatus WGS genome.</title>
        <authorList>
            <person name="Nygaard S."/>
            <person name="Hu H."/>
            <person name="Boomsma J."/>
            <person name="Zhang G."/>
        </authorList>
    </citation>
    <scope>NUCLEOTIDE SEQUENCE [LARGE SCALE GENOMIC DNA]</scope>
    <source>
        <strain evidence="11">MS0001</strain>
        <tissue evidence="11">Whole body</tissue>
    </source>
</reference>
<comment type="similarity">
    <text evidence="2">Belongs to the eukaryotic mitochondrial porin family.</text>
</comment>
<dbReference type="AlphaFoldDB" id="A0A151IQ91"/>
<dbReference type="EMBL" id="KQ976782">
    <property type="protein sequence ID" value="KYN08321.1"/>
    <property type="molecule type" value="Genomic_DNA"/>
</dbReference>
<dbReference type="GO" id="GO:0015288">
    <property type="term" value="F:porin activity"/>
    <property type="evidence" value="ECO:0007669"/>
    <property type="project" value="UniProtKB-KW"/>
</dbReference>
<gene>
    <name evidence="11" type="ORF">ALC62_00704</name>
</gene>
<feature type="transmembrane region" description="Helical" evidence="9">
    <location>
        <begin position="332"/>
        <end position="361"/>
    </location>
</feature>
<evidence type="ECO:0000256" key="9">
    <source>
        <dbReference type="SAM" id="Phobius"/>
    </source>
</evidence>
<evidence type="ECO:0000256" key="5">
    <source>
        <dbReference type="ARBA" id="ARBA00022787"/>
    </source>
</evidence>
<dbReference type="InterPro" id="IPR052954">
    <property type="entry name" value="GPCR-Ligand_Int"/>
</dbReference>
<dbReference type="PROSITE" id="PS50262">
    <property type="entry name" value="G_PROTEIN_RECEP_F1_2"/>
    <property type="match status" value="1"/>
</dbReference>
<evidence type="ECO:0000313" key="12">
    <source>
        <dbReference type="Proteomes" id="UP000078542"/>
    </source>
</evidence>
<evidence type="ECO:0000256" key="1">
    <source>
        <dbReference type="ARBA" id="ARBA00004294"/>
    </source>
</evidence>
<evidence type="ECO:0000256" key="7">
    <source>
        <dbReference type="ARBA" id="ARBA00023114"/>
    </source>
</evidence>
<dbReference type="InterPro" id="IPR001925">
    <property type="entry name" value="Porin_Euk"/>
</dbReference>
<evidence type="ECO:0000259" key="10">
    <source>
        <dbReference type="PROSITE" id="PS50262"/>
    </source>
</evidence>
<feature type="transmembrane region" description="Helical" evidence="9">
    <location>
        <begin position="204"/>
        <end position="229"/>
    </location>
</feature>
<dbReference type="GO" id="GO:0046930">
    <property type="term" value="C:pore complex"/>
    <property type="evidence" value="ECO:0007669"/>
    <property type="project" value="UniProtKB-KW"/>
</dbReference>
<name>A0A151IQ91_9HYME</name>
<organism evidence="11 12">
    <name type="scientific">Cyphomyrmex costatus</name>
    <dbReference type="NCBI Taxonomy" id="456900"/>
    <lineage>
        <taxon>Eukaryota</taxon>
        <taxon>Metazoa</taxon>
        <taxon>Ecdysozoa</taxon>
        <taxon>Arthropoda</taxon>
        <taxon>Hexapoda</taxon>
        <taxon>Insecta</taxon>
        <taxon>Pterygota</taxon>
        <taxon>Neoptera</taxon>
        <taxon>Endopterygota</taxon>
        <taxon>Hymenoptera</taxon>
        <taxon>Apocrita</taxon>
        <taxon>Aculeata</taxon>
        <taxon>Formicoidea</taxon>
        <taxon>Formicidae</taxon>
        <taxon>Myrmicinae</taxon>
        <taxon>Cyphomyrmex</taxon>
    </lineage>
</organism>
<keyword evidence="7" id="KW-0406">Ion transport</keyword>
<dbReference type="PANTHER" id="PTHR46641:SF25">
    <property type="entry name" value="CNMAMIDE RECEPTOR-RELATED"/>
    <property type="match status" value="1"/>
</dbReference>
<feature type="domain" description="G-protein coupled receptors family 1 profile" evidence="10">
    <location>
        <begin position="204"/>
        <end position="450"/>
    </location>
</feature>
<evidence type="ECO:0000256" key="3">
    <source>
        <dbReference type="ARBA" id="ARBA00022452"/>
    </source>
</evidence>
<evidence type="ECO:0000256" key="8">
    <source>
        <dbReference type="ARBA" id="ARBA00023136"/>
    </source>
</evidence>
<dbReference type="GO" id="GO:0005741">
    <property type="term" value="C:mitochondrial outer membrane"/>
    <property type="evidence" value="ECO:0007669"/>
    <property type="project" value="UniProtKB-SubCell"/>
</dbReference>
<dbReference type="InterPro" id="IPR017452">
    <property type="entry name" value="GPCR_Rhodpsn_7TM"/>
</dbReference>
<dbReference type="SUPFAM" id="SSF81321">
    <property type="entry name" value="Family A G protein-coupled receptor-like"/>
    <property type="match status" value="1"/>
</dbReference>
<dbReference type="InterPro" id="IPR023614">
    <property type="entry name" value="Porin_dom_sf"/>
</dbReference>
<keyword evidence="6 9" id="KW-1133">Transmembrane helix</keyword>
<evidence type="ECO:0000256" key="2">
    <source>
        <dbReference type="ARBA" id="ARBA00007780"/>
    </source>
</evidence>
<dbReference type="Gene3D" id="2.40.160.10">
    <property type="entry name" value="Porin"/>
    <property type="match status" value="1"/>
</dbReference>
<keyword evidence="7" id="KW-0813">Transport</keyword>
<dbReference type="PANTHER" id="PTHR46641">
    <property type="entry name" value="FMRFAMIDE RECEPTOR-RELATED"/>
    <property type="match status" value="1"/>
</dbReference>
<dbReference type="CDD" id="cd07306">
    <property type="entry name" value="Porin3_VDAC"/>
    <property type="match status" value="1"/>
</dbReference>
<dbReference type="InterPro" id="IPR027246">
    <property type="entry name" value="Porin_Euk/Tom40"/>
</dbReference>
<sequence>MDVPSFADLGKNARDVFKTGYHHGKGLIKFNIKTKFAKRFQLTSDTTLNFEVSKLSGLMETKYKANAGALLLKWTTDGVLFLGYEFNGLLMKGVDLLSECSYNPETAAKSVKVGSKFVSKRINACCEISNDLDSGTNLLGSVVVKCRDLLLGYQGGYDTVSNRITKNDVGVVYGCPDIDLHFRCTCIPHVYGLSVLYKEFSYNFYTVLATSDLITCVLLIFSSLARGIFRCYKGWLEFDAFVHFPIGSITSNITVWAALGVSVDRLIIVCSMPRCKSPKFCRQEVARKLMISATFFAILINIPYCFMYRYNERGELVTTNFFHSRWFNLQNWLQFIIFGLLPAVYLLIANLIMIRFVRRALKRREMLLKRKNIREGNRLRDQARLTIMLVGIVFLFLVGELPTHLASRRSAVSLLYGGDPFKVREDFMESFRMWATLLNALASSMNFILYCVLSPYFFVHLKRMFVPEHIVKRRHDRRRPIVYFNQQPDGKEKCEIFVL</sequence>
<dbReference type="Pfam" id="PF01459">
    <property type="entry name" value="Porin_3"/>
    <property type="match status" value="1"/>
</dbReference>
<evidence type="ECO:0000313" key="11">
    <source>
        <dbReference type="EMBL" id="KYN08321.1"/>
    </source>
</evidence>
<evidence type="ECO:0000256" key="4">
    <source>
        <dbReference type="ARBA" id="ARBA00022692"/>
    </source>
</evidence>
<feature type="transmembrane region" description="Helical" evidence="9">
    <location>
        <begin position="437"/>
        <end position="459"/>
    </location>
</feature>
<keyword evidence="5" id="KW-0496">Mitochondrion</keyword>